<organism evidence="1 2">
    <name type="scientific">Flagellimonas hymeniacidonis</name>
    <dbReference type="NCBI Taxonomy" id="2603628"/>
    <lineage>
        <taxon>Bacteria</taxon>
        <taxon>Pseudomonadati</taxon>
        <taxon>Bacteroidota</taxon>
        <taxon>Flavobacteriia</taxon>
        <taxon>Flavobacteriales</taxon>
        <taxon>Flavobacteriaceae</taxon>
        <taxon>Flagellimonas</taxon>
    </lineage>
</organism>
<comment type="caution">
    <text evidence="1">The sequence shown here is derived from an EMBL/GenBank/DDBJ whole genome shotgun (WGS) entry which is preliminary data.</text>
</comment>
<gene>
    <name evidence="1" type="ORF">FVB32_13405</name>
</gene>
<keyword evidence="2" id="KW-1185">Reference proteome</keyword>
<protein>
    <submittedName>
        <fullName evidence="1">Uncharacterized protein</fullName>
    </submittedName>
</protein>
<proteinExistence type="predicted"/>
<dbReference type="Proteomes" id="UP000321456">
    <property type="component" value="Unassembled WGS sequence"/>
</dbReference>
<sequence length="380" mass="44047">MKSYNVFLLSFVLLIPILGTGQKKVKLTKAPVAWAYQISPATPMDEALRTFSTTVNTKLDPMDFWDEMNWAMQIGEMDSEERARLRRRAVRDTITKWSKKYMLNSRPFVWVQTDPDFSIELSTDTFKMEHVQLDVDYSDPESIMGEINVAARLLVKTAEDKVLLDKEIIYYIDDRDGFTKKLRLRHLVFNPSFKLKYKMTKKPEKKRKLLEKRIKKHEAAILEYFIQEAGRILEDHFLNQKANAYSAMFGVKGKEHEALNDACEIAKKSIHSLSSLSKKKRKTLEQVAPDLEYARNYFTDKLVRASDPVIQNALNANLSSILLILGDIEAAKFHIKNIPEYEELGTKTIWEGSFTYYIRGLADAIALKERHGERAQLFQY</sequence>
<evidence type="ECO:0000313" key="1">
    <source>
        <dbReference type="EMBL" id="TXN35571.1"/>
    </source>
</evidence>
<reference evidence="1 2" key="1">
    <citation type="submission" date="2019-08" db="EMBL/GenBank/DDBJ databases">
        <title>Professor.</title>
        <authorList>
            <person name="Park J.S."/>
        </authorList>
    </citation>
    <scope>NUCLEOTIDE SEQUENCE [LARGE SCALE GENOMIC DNA]</scope>
    <source>
        <strain evidence="1 2">176CP5-101</strain>
    </source>
</reference>
<evidence type="ECO:0000313" key="2">
    <source>
        <dbReference type="Proteomes" id="UP000321456"/>
    </source>
</evidence>
<dbReference type="AlphaFoldDB" id="A0A5C8V2K5"/>
<dbReference type="RefSeq" id="WP_147744303.1">
    <property type="nucleotide sequence ID" value="NZ_VRUR01000002.1"/>
</dbReference>
<dbReference type="EMBL" id="VRUR01000002">
    <property type="protein sequence ID" value="TXN35571.1"/>
    <property type="molecule type" value="Genomic_DNA"/>
</dbReference>
<name>A0A5C8V2K5_9FLAO</name>
<accession>A0A5C8V2K5</accession>